<dbReference type="AlphaFoldDB" id="A0A9N8JJ84"/>
<accession>A0A9N8JJ84</accession>
<reference evidence="2" key="1">
    <citation type="submission" date="2020-06" db="EMBL/GenBank/DDBJ databases">
        <authorList>
            <person name="Onetto C."/>
        </authorList>
    </citation>
    <scope>NUCLEOTIDE SEQUENCE</scope>
</reference>
<protein>
    <submittedName>
        <fullName evidence="2">Uncharacterized protein</fullName>
    </submittedName>
</protein>
<organism evidence="2 3">
    <name type="scientific">Aureobasidium mustum</name>
    <dbReference type="NCBI Taxonomy" id="2773714"/>
    <lineage>
        <taxon>Eukaryota</taxon>
        <taxon>Fungi</taxon>
        <taxon>Dikarya</taxon>
        <taxon>Ascomycota</taxon>
        <taxon>Pezizomycotina</taxon>
        <taxon>Dothideomycetes</taxon>
        <taxon>Dothideomycetidae</taxon>
        <taxon>Dothideales</taxon>
        <taxon>Saccotheciaceae</taxon>
        <taxon>Aureobasidium</taxon>
    </lineage>
</organism>
<dbReference type="EMBL" id="CAIJEO010000003">
    <property type="protein sequence ID" value="CAD0088366.1"/>
    <property type="molecule type" value="Genomic_DNA"/>
</dbReference>
<comment type="caution">
    <text evidence="2">The sequence shown here is derived from an EMBL/GenBank/DDBJ whole genome shotgun (WGS) entry which is preliminary data.</text>
</comment>
<dbReference type="OrthoDB" id="3871322at2759"/>
<evidence type="ECO:0000256" key="1">
    <source>
        <dbReference type="SAM" id="MobiDB-lite"/>
    </source>
</evidence>
<feature type="region of interest" description="Disordered" evidence="1">
    <location>
        <begin position="254"/>
        <end position="281"/>
    </location>
</feature>
<sequence>MSSLTLALRQSIGSRVMRLLRSAPPVPTSAMFALASIASCSTRPCIWHPATRSFSYLNRLRQESARNAEEEVAHQQASERKRLADRVARFRERYANDPAFRQKMIDNGRKRYRQPERRIKANACYRAKYQANREYYVKAHERAWAEDLSRRRTSYLVTLIARGAAERATWRTHAPIAYTERVEHYCTGCNRIRFLRRWWKEKSEALGKAEQPDSDRYMCNHCFANDWPRVVPETYEGRLPGIFKSPELPLTTAHQKNAQQAMVTRTTHPRRSTSGPDYTMNSVQSSYALSQTLHCS</sequence>
<evidence type="ECO:0000313" key="3">
    <source>
        <dbReference type="Proteomes" id="UP000714618"/>
    </source>
</evidence>
<proteinExistence type="predicted"/>
<keyword evidence="3" id="KW-1185">Reference proteome</keyword>
<gene>
    <name evidence="2" type="ORF">AWRI4233_LOCUS1649</name>
</gene>
<name>A0A9N8JJ84_9PEZI</name>
<dbReference type="Proteomes" id="UP000714618">
    <property type="component" value="Unassembled WGS sequence"/>
</dbReference>
<evidence type="ECO:0000313" key="2">
    <source>
        <dbReference type="EMBL" id="CAD0088366.1"/>
    </source>
</evidence>